<evidence type="ECO:0000256" key="1">
    <source>
        <dbReference type="SAM" id="MobiDB-lite"/>
    </source>
</evidence>
<reference evidence="2 3" key="1">
    <citation type="submission" date="2024-04" db="EMBL/GenBank/DDBJ databases">
        <title>Symmetric and asymmetric DNA N6-adenine methylation regulates different biological responses in Mucorales.</title>
        <authorList>
            <consortium name="Lawrence Berkeley National Laboratory"/>
            <person name="Lax C."/>
            <person name="Mondo S.J."/>
            <person name="Osorio-Concepcion M."/>
            <person name="Muszewska A."/>
            <person name="Corrochano-Luque M."/>
            <person name="Gutierrez G."/>
            <person name="Riley R."/>
            <person name="Lipzen A."/>
            <person name="Guo J."/>
            <person name="Hundley H."/>
            <person name="Amirebrahimi M."/>
            <person name="Ng V."/>
            <person name="Lorenzo-Gutierrez D."/>
            <person name="Binder U."/>
            <person name="Yang J."/>
            <person name="Song Y."/>
            <person name="Canovas D."/>
            <person name="Navarro E."/>
            <person name="Freitag M."/>
            <person name="Gabaldon T."/>
            <person name="Grigoriev I.V."/>
            <person name="Corrochano L.M."/>
            <person name="Nicolas F.E."/>
            <person name="Garre V."/>
        </authorList>
    </citation>
    <scope>NUCLEOTIDE SEQUENCE [LARGE SCALE GENOMIC DNA]</scope>
    <source>
        <strain evidence="2 3">L51</strain>
    </source>
</reference>
<feature type="region of interest" description="Disordered" evidence="1">
    <location>
        <begin position="1"/>
        <end position="69"/>
    </location>
</feature>
<evidence type="ECO:0000313" key="2">
    <source>
        <dbReference type="EMBL" id="KAL0080949.1"/>
    </source>
</evidence>
<proteinExistence type="predicted"/>
<feature type="compositionally biased region" description="Polar residues" evidence="1">
    <location>
        <begin position="271"/>
        <end position="284"/>
    </location>
</feature>
<dbReference type="EMBL" id="JBCLYO010000019">
    <property type="protein sequence ID" value="KAL0080949.1"/>
    <property type="molecule type" value="Genomic_DNA"/>
</dbReference>
<evidence type="ECO:0000313" key="3">
    <source>
        <dbReference type="Proteomes" id="UP001448207"/>
    </source>
</evidence>
<feature type="region of interest" description="Disordered" evidence="1">
    <location>
        <begin position="727"/>
        <end position="764"/>
    </location>
</feature>
<feature type="compositionally biased region" description="Basic and acidic residues" evidence="1">
    <location>
        <begin position="376"/>
        <end position="394"/>
    </location>
</feature>
<feature type="compositionally biased region" description="Basic and acidic residues" evidence="1">
    <location>
        <begin position="348"/>
        <end position="361"/>
    </location>
</feature>
<comment type="caution">
    <text evidence="2">The sequence shown here is derived from an EMBL/GenBank/DDBJ whole genome shotgun (WGS) entry which is preliminary data.</text>
</comment>
<feature type="compositionally biased region" description="Low complexity" evidence="1">
    <location>
        <begin position="232"/>
        <end position="253"/>
    </location>
</feature>
<feature type="region of interest" description="Disordered" evidence="1">
    <location>
        <begin position="187"/>
        <end position="255"/>
    </location>
</feature>
<feature type="region of interest" description="Disordered" evidence="1">
    <location>
        <begin position="267"/>
        <end position="308"/>
    </location>
</feature>
<feature type="compositionally biased region" description="Low complexity" evidence="1">
    <location>
        <begin position="205"/>
        <end position="225"/>
    </location>
</feature>
<dbReference type="Proteomes" id="UP001448207">
    <property type="component" value="Unassembled WGS sequence"/>
</dbReference>
<feature type="compositionally biased region" description="Basic and acidic residues" evidence="1">
    <location>
        <begin position="543"/>
        <end position="556"/>
    </location>
</feature>
<feature type="compositionally biased region" description="Basic residues" evidence="1">
    <location>
        <begin position="1"/>
        <end position="11"/>
    </location>
</feature>
<accession>A0ABR3ARF4</accession>
<feature type="region of interest" description="Disordered" evidence="1">
    <location>
        <begin position="429"/>
        <end position="655"/>
    </location>
</feature>
<feature type="compositionally biased region" description="Polar residues" evidence="1">
    <location>
        <begin position="429"/>
        <end position="480"/>
    </location>
</feature>
<keyword evidence="3" id="KW-1185">Reference proteome</keyword>
<sequence length="764" mass="86912">MKRLFKSKSKSSRKDLVGYEPHQPLDSAAIIQGDTNHIPLDHNRQASGNRLQKQLEQAARDMPSKRQSQQFIQPPLVMPKPIYAVPPTRDILRSYEADKTQVEPVLPIVREEPKSCTNNSNFIEAVSEISSFVGSDKRQLTTSDSPDLKMGNVSSSKRAPDTNELYFLDSIQGPPIASSVESNPIYESAVESPDSTATNSSKINLSRSSIQSPSLLIPEPSLSQSTNHHISPKLSNSTPSSSSVKSSDTLSASKYRSDRVNMLMGAKNRKSFSLSPQALSISTERSSDSLGHVDTQDSLQQNNNDDDKPILSQLQINVDQFNDIPSSSFPQTNPRRLKGQAQILQQENIKRRQPEEPKKSPLEGFETLQRQVEQMQRQREREQEEWKERETAHRLREQAMLDQISRTQEQLMKALAQSGIINNNVQQTPVAETNGNSQPVPSTFSRQRPINDNSNSQQSTPNNRHLRQQPHQNIPRSRPTSGDRAGPEDPSLRRRPSQPSLRPHSRPNSAQDDYFTYQPHNDQDDDVRYQQPISSGRRPPSRRTSERSLRDPRPSERSPYYDSPRDRPPPRQGNGGRQRRGSLFGGGSNQHRSRSVEPFWDETHYVDNPTPVETGYSHHRPQGPQNSRPRSRRSHSVERAAPSNRQIYNNYPGRNQEIRYPTQSNLGYYPSYPPYGDHGAEQYGYETAYYSPTGLPVMQPLYSEEEAWGMTHWPGPEYPIVTTHEGYVRPPSMRPRSNSRREYQPRPRSTHYYRAEGHDLNGYH</sequence>
<feature type="compositionally biased region" description="Basic and acidic residues" evidence="1">
    <location>
        <begin position="753"/>
        <end position="764"/>
    </location>
</feature>
<feature type="compositionally biased region" description="Polar residues" evidence="1">
    <location>
        <begin position="45"/>
        <end position="55"/>
    </location>
</feature>
<feature type="compositionally biased region" description="Polar residues" evidence="1">
    <location>
        <begin position="193"/>
        <end position="204"/>
    </location>
</feature>
<organism evidence="2 3">
    <name type="scientific">Phycomyces blakesleeanus</name>
    <dbReference type="NCBI Taxonomy" id="4837"/>
    <lineage>
        <taxon>Eukaryota</taxon>
        <taxon>Fungi</taxon>
        <taxon>Fungi incertae sedis</taxon>
        <taxon>Mucoromycota</taxon>
        <taxon>Mucoromycotina</taxon>
        <taxon>Mucoromycetes</taxon>
        <taxon>Mucorales</taxon>
        <taxon>Phycomycetaceae</taxon>
        <taxon>Phycomyces</taxon>
    </lineage>
</organism>
<feature type="region of interest" description="Disordered" evidence="1">
    <location>
        <begin position="137"/>
        <end position="159"/>
    </location>
</feature>
<feature type="region of interest" description="Disordered" evidence="1">
    <location>
        <begin position="346"/>
        <end position="394"/>
    </location>
</feature>
<name>A0ABR3ARF4_PHYBL</name>
<feature type="compositionally biased region" description="Polar residues" evidence="1">
    <location>
        <begin position="643"/>
        <end position="653"/>
    </location>
</feature>
<protein>
    <submittedName>
        <fullName evidence="2">Uncharacterized protein</fullName>
    </submittedName>
</protein>
<gene>
    <name evidence="2" type="ORF">J3Q64DRAFT_1758167</name>
</gene>